<dbReference type="Gene3D" id="3.90.580.10">
    <property type="entry name" value="Zinc finger, CHC2-type domain"/>
    <property type="match status" value="1"/>
</dbReference>
<dbReference type="Pfam" id="PF06048">
    <property type="entry name" value="DUF927"/>
    <property type="match status" value="1"/>
</dbReference>
<evidence type="ECO:0000313" key="3">
    <source>
        <dbReference type="EMBL" id="NMM41886.1"/>
    </source>
</evidence>
<feature type="region of interest" description="Disordered" evidence="1">
    <location>
        <begin position="109"/>
        <end position="146"/>
    </location>
</feature>
<dbReference type="GO" id="GO:0008270">
    <property type="term" value="F:zinc ion binding"/>
    <property type="evidence" value="ECO:0007669"/>
    <property type="project" value="InterPro"/>
</dbReference>
<dbReference type="Gene3D" id="3.40.1360.10">
    <property type="match status" value="1"/>
</dbReference>
<dbReference type="InterPro" id="IPR009270">
    <property type="entry name" value="DUF927"/>
</dbReference>
<evidence type="ECO:0000256" key="1">
    <source>
        <dbReference type="SAM" id="MobiDB-lite"/>
    </source>
</evidence>
<dbReference type="AlphaFoldDB" id="A0A7Y0HBQ2"/>
<name>A0A7Y0HBQ2_9GAMM</name>
<dbReference type="GO" id="GO:0003677">
    <property type="term" value="F:DNA binding"/>
    <property type="evidence" value="ECO:0007669"/>
    <property type="project" value="InterPro"/>
</dbReference>
<dbReference type="InterPro" id="IPR034154">
    <property type="entry name" value="TOPRIM_DnaG/twinkle"/>
</dbReference>
<accession>A0A7Y0HBQ2</accession>
<dbReference type="RefSeq" id="WP_169020840.1">
    <property type="nucleotide sequence ID" value="NZ_JABBMT010000024.1"/>
</dbReference>
<dbReference type="CDD" id="cd01029">
    <property type="entry name" value="TOPRIM_primases"/>
    <property type="match status" value="1"/>
</dbReference>
<reference evidence="3" key="1">
    <citation type="submission" date="2020-04" db="EMBL/GenBank/DDBJ databases">
        <title>Genome Sequencing for Pseudoaltermonas arctica.</title>
        <authorList>
            <person name="Elkins N.S."/>
        </authorList>
    </citation>
    <scope>NUCLEOTIDE SEQUENCE [LARGE SCALE GENOMIC DNA]</scope>
    <source>
        <strain evidence="3">NEC-BIFX-2020_0012</strain>
    </source>
</reference>
<organism evidence="3 4">
    <name type="scientific">Pseudoalteromonas arctica</name>
    <dbReference type="NCBI Taxonomy" id="394751"/>
    <lineage>
        <taxon>Bacteria</taxon>
        <taxon>Pseudomonadati</taxon>
        <taxon>Pseudomonadota</taxon>
        <taxon>Gammaproteobacteria</taxon>
        <taxon>Alteromonadales</taxon>
        <taxon>Pseudoalteromonadaceae</taxon>
        <taxon>Pseudoalteromonas</taxon>
    </lineage>
</organism>
<evidence type="ECO:0000313" key="4">
    <source>
        <dbReference type="Proteomes" id="UP000570493"/>
    </source>
</evidence>
<proteinExistence type="predicted"/>
<comment type="caution">
    <text evidence="3">The sequence shown here is derived from an EMBL/GenBank/DDBJ whole genome shotgun (WGS) entry which is preliminary data.</text>
</comment>
<feature type="domain" description="DUF927" evidence="2">
    <location>
        <begin position="364"/>
        <end position="637"/>
    </location>
</feature>
<dbReference type="GO" id="GO:0006260">
    <property type="term" value="P:DNA replication"/>
    <property type="evidence" value="ECO:0007669"/>
    <property type="project" value="InterPro"/>
</dbReference>
<feature type="compositionally biased region" description="Polar residues" evidence="1">
    <location>
        <begin position="109"/>
        <end position="123"/>
    </location>
</feature>
<dbReference type="InterPro" id="IPR036977">
    <property type="entry name" value="DNA_primase_Znf_CHC2"/>
</dbReference>
<dbReference type="EMBL" id="JABBMT010000024">
    <property type="protein sequence ID" value="NMM41886.1"/>
    <property type="molecule type" value="Genomic_DNA"/>
</dbReference>
<gene>
    <name evidence="3" type="ORF">HHO47_13940</name>
</gene>
<sequence>MSGHNKPNINFKQINDTALASSEHVIANWVPDGVRKGGEWVALNPTRNDGAKGSFSININTGVWKDFATNDGGADLISLVAYVEKCSQGDAAKSLSKFLGIADNTINTNAPIQRQPKQASNANEFKPNFNPPASAQSKCPLEHPKNGKPSKYWDYLSTDSVLVMRVMRFDSNKAGHRKKDYRPLAFGSIGSSSQRWYWRQLPDNRPLYRLNSLNTINEVVICEGEKAADAAVALFPNSFVTCWAGGSKAITKTNFTPLKDKAITFWPDNDDAGQTAINGLKGELDKAGVKSFNVIGMGLFKDYKPAHNGTLESGGKWPDKADAFDAIELGWTQEHIKTALDKGLLLTSELPESKAGADSVPFGYNMDDRGIWYTDDKSNSKRLCSPIELIARSRSGLGDGRNWGILLRFKDFDGQEKLWNIPMQAFATDGGSEVIRGLLERGLDISSHRDAKRKILEYLQEYETSRRMSLVYKMGWHNKSFVLPDSVIGSDSNVMYYSERPAMCKLGINGTLELWKSNISKYCSGNPLALFAVSAALSAPLVELMGYESMGFHFFGDSSWGKSTLLNVACSVFGNPEKYKCTFRATDNALESLASSHSDMLLALDEINQVDSRIIGDIIYMLGNGQGKHRANERGQAGDSQHRWKLTYLTNGEKTLEQYLLEGGKKVTGGMEMRFIGIKATFNDSEADKKNKGIFNDCHEFAGGADLSNHLNRNMKNNHGTAFPEFIKMLVQQDFKELVAWLVKEVDKFVSSNLTAEAGGQVQRAAAKFALVGLSGELATKWGITDWSKGEAYAAAKECFNSWLNTRGGEGNMEDKQLFDHVKQQFDLYGESKFKRWDKSTKTMADNPSTIIDTHVPTPSEMWGYREHLDSKSPLDGDTQDVIYYVYPTAFEKVICKGNDHLRVARLLRDKGALVLRDGELKENRLKTKERIPGSGKTMRQIYKIRGSALFNDNSEKSHD</sequence>
<protein>
    <submittedName>
        <fullName evidence="3">DUF927 domain-containing protein</fullName>
    </submittedName>
</protein>
<dbReference type="Proteomes" id="UP000570493">
    <property type="component" value="Unassembled WGS sequence"/>
</dbReference>
<keyword evidence="4" id="KW-1185">Reference proteome</keyword>
<evidence type="ECO:0000259" key="2">
    <source>
        <dbReference type="Pfam" id="PF06048"/>
    </source>
</evidence>
<dbReference type="SUPFAM" id="SSF57783">
    <property type="entry name" value="Zinc beta-ribbon"/>
    <property type="match status" value="1"/>
</dbReference>